<reference evidence="2" key="1">
    <citation type="submission" date="2021-03" db="EMBL/GenBank/DDBJ databases">
        <title>Roseibium sp. CAU 1637 isolated from Incheon.</title>
        <authorList>
            <person name="Kim W."/>
        </authorList>
    </citation>
    <scope>NUCLEOTIDE SEQUENCE</scope>
    <source>
        <strain evidence="2">CAU 1637</strain>
    </source>
</reference>
<dbReference type="PANTHER" id="PTHR30543:SF21">
    <property type="entry name" value="NAD(P)H-DEPENDENT FMN REDUCTASE LOT6"/>
    <property type="match status" value="1"/>
</dbReference>
<dbReference type="GO" id="GO:0005829">
    <property type="term" value="C:cytosol"/>
    <property type="evidence" value="ECO:0007669"/>
    <property type="project" value="TreeGrafter"/>
</dbReference>
<evidence type="ECO:0000259" key="1">
    <source>
        <dbReference type="Pfam" id="PF03358"/>
    </source>
</evidence>
<evidence type="ECO:0000313" key="2">
    <source>
        <dbReference type="EMBL" id="MBO0344700.1"/>
    </source>
</evidence>
<dbReference type="AlphaFoldDB" id="A0A939EM56"/>
<dbReference type="PANTHER" id="PTHR30543">
    <property type="entry name" value="CHROMATE REDUCTASE"/>
    <property type="match status" value="1"/>
</dbReference>
<dbReference type="Pfam" id="PF03358">
    <property type="entry name" value="FMN_red"/>
    <property type="match status" value="1"/>
</dbReference>
<dbReference type="Proteomes" id="UP000664779">
    <property type="component" value="Unassembled WGS sequence"/>
</dbReference>
<dbReference type="GO" id="GO:0016491">
    <property type="term" value="F:oxidoreductase activity"/>
    <property type="evidence" value="ECO:0007669"/>
    <property type="project" value="InterPro"/>
</dbReference>
<accession>A0A939EM56</accession>
<dbReference type="SUPFAM" id="SSF52218">
    <property type="entry name" value="Flavoproteins"/>
    <property type="match status" value="1"/>
</dbReference>
<dbReference type="GO" id="GO:0010181">
    <property type="term" value="F:FMN binding"/>
    <property type="evidence" value="ECO:0007669"/>
    <property type="project" value="TreeGrafter"/>
</dbReference>
<sequence>MTEKLKVMAICGSLRKGSLNQMVANTLQELAPADMTLVQAPSIADIPLYNADLQNDDGFPVTVDALAAAIEEADAIIFVSPEYNYSVPGVLKNAIDWVSRLPNHPFKQKPIALQSAAAGMLGGARMQYHLRQILVFLEADVFNKPEVFITFGKTKVDEASGRLTDEAAREVISAQLAAFGHYIQRVQS</sequence>
<keyword evidence="3" id="KW-1185">Reference proteome</keyword>
<dbReference type="InterPro" id="IPR029039">
    <property type="entry name" value="Flavoprotein-like_sf"/>
</dbReference>
<dbReference type="Gene3D" id="3.40.50.360">
    <property type="match status" value="1"/>
</dbReference>
<dbReference type="RefSeq" id="WP_206938845.1">
    <property type="nucleotide sequence ID" value="NZ_JAFLNF010000002.1"/>
</dbReference>
<comment type="caution">
    <text evidence="2">The sequence shown here is derived from an EMBL/GenBank/DDBJ whole genome shotgun (WGS) entry which is preliminary data.</text>
</comment>
<dbReference type="InterPro" id="IPR050712">
    <property type="entry name" value="NAD(P)H-dep_reductase"/>
</dbReference>
<proteinExistence type="predicted"/>
<evidence type="ECO:0000313" key="3">
    <source>
        <dbReference type="Proteomes" id="UP000664779"/>
    </source>
</evidence>
<dbReference type="EMBL" id="JAFLNF010000002">
    <property type="protein sequence ID" value="MBO0344700.1"/>
    <property type="molecule type" value="Genomic_DNA"/>
</dbReference>
<organism evidence="2 3">
    <name type="scientific">Roseibium limicola</name>
    <dbReference type="NCBI Taxonomy" id="2816037"/>
    <lineage>
        <taxon>Bacteria</taxon>
        <taxon>Pseudomonadati</taxon>
        <taxon>Pseudomonadota</taxon>
        <taxon>Alphaproteobacteria</taxon>
        <taxon>Hyphomicrobiales</taxon>
        <taxon>Stappiaceae</taxon>
        <taxon>Roseibium</taxon>
    </lineage>
</organism>
<feature type="domain" description="NADPH-dependent FMN reductase-like" evidence="1">
    <location>
        <begin position="6"/>
        <end position="151"/>
    </location>
</feature>
<dbReference type="InterPro" id="IPR005025">
    <property type="entry name" value="FMN_Rdtase-like_dom"/>
</dbReference>
<protein>
    <submittedName>
        <fullName evidence="2">NAD(P)H-dependent oxidoreductase</fullName>
    </submittedName>
</protein>
<gene>
    <name evidence="2" type="ORF">J0X15_05680</name>
</gene>
<name>A0A939EM56_9HYPH</name>